<sequence length="175" mass="17145">MTATARTARRTTLLGAGTLLLAGVGVGAAAASPHDVPPPVSVATTGTFSFHPCASGTPAADSCLTDHVTGALPGLGSVSGVFEVHIATSAAAADGCAPIDKHGAFTVPGRGTVEVRATGVYCSAHATAAYEYRVTGGTGELTGAGGRGQWLVPAPASFADGNGSGTEYFYGTLHG</sequence>
<dbReference type="EMBL" id="BSSA01000033">
    <property type="protein sequence ID" value="GLW74246.1"/>
    <property type="molecule type" value="Genomic_DNA"/>
</dbReference>
<comment type="caution">
    <text evidence="2">The sequence shown here is derived from an EMBL/GenBank/DDBJ whole genome shotgun (WGS) entry which is preliminary data.</text>
</comment>
<gene>
    <name evidence="2" type="ORF">Kpho02_65440</name>
</gene>
<evidence type="ECO:0000313" key="3">
    <source>
        <dbReference type="Proteomes" id="UP001165041"/>
    </source>
</evidence>
<organism evidence="2 3">
    <name type="scientific">Kitasatospora phosalacinea</name>
    <dbReference type="NCBI Taxonomy" id="2065"/>
    <lineage>
        <taxon>Bacteria</taxon>
        <taxon>Bacillati</taxon>
        <taxon>Actinomycetota</taxon>
        <taxon>Actinomycetes</taxon>
        <taxon>Kitasatosporales</taxon>
        <taxon>Streptomycetaceae</taxon>
        <taxon>Kitasatospora</taxon>
    </lineage>
</organism>
<dbReference type="RefSeq" id="WP_285739849.1">
    <property type="nucleotide sequence ID" value="NZ_BSSA01000033.1"/>
</dbReference>
<feature type="chain" id="PRO_5040848247" evidence="1">
    <location>
        <begin position="31"/>
        <end position="175"/>
    </location>
</feature>
<dbReference type="Proteomes" id="UP001165041">
    <property type="component" value="Unassembled WGS sequence"/>
</dbReference>
<proteinExistence type="predicted"/>
<keyword evidence="1" id="KW-0732">Signal</keyword>
<accession>A0A9W6QET8</accession>
<evidence type="ECO:0000256" key="1">
    <source>
        <dbReference type="SAM" id="SignalP"/>
    </source>
</evidence>
<protein>
    <submittedName>
        <fullName evidence="2">Uncharacterized protein</fullName>
    </submittedName>
</protein>
<name>A0A9W6QET8_9ACTN</name>
<evidence type="ECO:0000313" key="2">
    <source>
        <dbReference type="EMBL" id="GLW74246.1"/>
    </source>
</evidence>
<dbReference type="AlphaFoldDB" id="A0A9W6QET8"/>
<reference evidence="2" key="1">
    <citation type="submission" date="2023-02" db="EMBL/GenBank/DDBJ databases">
        <title>Kitasatospora phosalacinea NBRC 14627.</title>
        <authorList>
            <person name="Ichikawa N."/>
            <person name="Sato H."/>
            <person name="Tonouchi N."/>
        </authorList>
    </citation>
    <scope>NUCLEOTIDE SEQUENCE</scope>
    <source>
        <strain evidence="2">NBRC 14627</strain>
    </source>
</reference>
<feature type="signal peptide" evidence="1">
    <location>
        <begin position="1"/>
        <end position="30"/>
    </location>
</feature>